<dbReference type="Pfam" id="PF00067">
    <property type="entry name" value="p450"/>
    <property type="match status" value="3"/>
</dbReference>
<protein>
    <submittedName>
        <fullName evidence="9">Cytochrome p450 71a9</fullName>
    </submittedName>
</protein>
<accession>A0AAW0K7S3</accession>
<evidence type="ECO:0000313" key="9">
    <source>
        <dbReference type="EMBL" id="KAK7834066.1"/>
    </source>
</evidence>
<feature type="transmembrane region" description="Helical" evidence="8">
    <location>
        <begin position="423"/>
        <end position="439"/>
    </location>
</feature>
<evidence type="ECO:0000256" key="4">
    <source>
        <dbReference type="ARBA" id="ARBA00022723"/>
    </source>
</evidence>
<reference evidence="9 10" key="1">
    <citation type="journal article" date="2018" name="Sci. Data">
        <title>The draft genome sequence of cork oak.</title>
        <authorList>
            <person name="Ramos A.M."/>
            <person name="Usie A."/>
            <person name="Barbosa P."/>
            <person name="Barros P.M."/>
            <person name="Capote T."/>
            <person name="Chaves I."/>
            <person name="Simoes F."/>
            <person name="Abreu I."/>
            <person name="Carrasquinho I."/>
            <person name="Faro C."/>
            <person name="Guimaraes J.B."/>
            <person name="Mendonca D."/>
            <person name="Nobrega F."/>
            <person name="Rodrigues L."/>
            <person name="Saibo N.J.M."/>
            <person name="Varela M.C."/>
            <person name="Egas C."/>
            <person name="Matos J."/>
            <person name="Miguel C.M."/>
            <person name="Oliveira M.M."/>
            <person name="Ricardo C.P."/>
            <person name="Goncalves S."/>
        </authorList>
    </citation>
    <scope>NUCLEOTIDE SEQUENCE [LARGE SCALE GENOMIC DNA]</scope>
    <source>
        <strain evidence="10">cv. HL8</strain>
    </source>
</reference>
<dbReference type="SUPFAM" id="SSF48264">
    <property type="entry name" value="Cytochrome P450"/>
    <property type="match status" value="3"/>
</dbReference>
<evidence type="ECO:0000256" key="2">
    <source>
        <dbReference type="ARBA" id="ARBA00010617"/>
    </source>
</evidence>
<keyword evidence="5" id="KW-0560">Oxidoreductase</keyword>
<keyword evidence="8" id="KW-0812">Transmembrane</keyword>
<dbReference type="EMBL" id="PKMF04000395">
    <property type="protein sequence ID" value="KAK7834066.1"/>
    <property type="molecule type" value="Genomic_DNA"/>
</dbReference>
<evidence type="ECO:0000313" key="10">
    <source>
        <dbReference type="Proteomes" id="UP000237347"/>
    </source>
</evidence>
<evidence type="ECO:0000256" key="1">
    <source>
        <dbReference type="ARBA" id="ARBA00001971"/>
    </source>
</evidence>
<dbReference type="PRINTS" id="PR00463">
    <property type="entry name" value="EP450I"/>
</dbReference>
<organism evidence="9 10">
    <name type="scientific">Quercus suber</name>
    <name type="common">Cork oak</name>
    <dbReference type="NCBI Taxonomy" id="58331"/>
    <lineage>
        <taxon>Eukaryota</taxon>
        <taxon>Viridiplantae</taxon>
        <taxon>Streptophyta</taxon>
        <taxon>Embryophyta</taxon>
        <taxon>Tracheophyta</taxon>
        <taxon>Spermatophyta</taxon>
        <taxon>Magnoliopsida</taxon>
        <taxon>eudicotyledons</taxon>
        <taxon>Gunneridae</taxon>
        <taxon>Pentapetalae</taxon>
        <taxon>rosids</taxon>
        <taxon>fabids</taxon>
        <taxon>Fagales</taxon>
        <taxon>Fagaceae</taxon>
        <taxon>Quercus</taxon>
    </lineage>
</organism>
<keyword evidence="4" id="KW-0479">Metal-binding</keyword>
<comment type="similarity">
    <text evidence="2">Belongs to the cytochrome P450 family.</text>
</comment>
<sequence>MGVSSSLFQTYYIFLAFLAPILFLLLIKQRKKLVQSKKLPPGPSKLPLIGNLHQLRGLPHRSLQHLSDEQGPLMFLQLGSIPNLVISSADIAREIFKTHDLVFSGRPVLYATKKLTYNLSAVSFAPYGEYWREVRKIVILELLSAKRVQSFQAVRDEEVALMLDSIAVSSGLVNLSELTLLLANNIVCRVAFGKKYDCGEDKSKKRRLHETLRETQELFGGFCIADFFPWMGWLNKFNGFETRLEKNFRELDESFEEVIAEHLDPRRPEPEREDLVDVLIRVQKDSNQAISLGSDHIKGVLSRKKLVQSKKLPPGPSKLPLIGNLHQLRGLPHRSLQHLSDEHGPLMFLQLGSIPTLVISSADIAREIFKTHDLVFSGRPVLYAAKKLSYNLSAVSFAPYVSMVLYCYIHVDMGASSSLFQSYYIFFAFFAPILFLLLNKQRKKLVQSKKLPPGPSKLPLIGNLHQLRGLPHRSLQHLSDEHGPLMFLQLGSIPTLVISSADIAREIFKTHDLVFSGRPVLYAAKKLSYNLSAVSFAPYGEYWREVRKIVILELLSAKRVQSFQAVRDEEVALMLDSIAVSSGPVNLSELTLLLTNNIVCRVAFGKKYDSGEDKSKSRFHGILNDTQDLLGGLCIADFFPRMGWWLSKFNGLETRLEKNFRELDEIYDKVIEEHLDLRRPEPEHEDLVDVLLRVQKDSNQAIALSGDHIKGVLTDLLV</sequence>
<dbReference type="PANTHER" id="PTHR47955:SF19">
    <property type="entry name" value="CYTOCHROME P450 71A9-LIKE ISOFORM X1"/>
    <property type="match status" value="1"/>
</dbReference>
<dbReference type="GO" id="GO:0016705">
    <property type="term" value="F:oxidoreductase activity, acting on paired donors, with incorporation or reduction of molecular oxygen"/>
    <property type="evidence" value="ECO:0007669"/>
    <property type="project" value="InterPro"/>
</dbReference>
<comment type="caution">
    <text evidence="9">The sequence shown here is derived from an EMBL/GenBank/DDBJ whole genome shotgun (WGS) entry which is preliminary data.</text>
</comment>
<dbReference type="InterPro" id="IPR002401">
    <property type="entry name" value="Cyt_P450_E_grp-I"/>
</dbReference>
<keyword evidence="6" id="KW-0408">Iron</keyword>
<dbReference type="PANTHER" id="PTHR47955">
    <property type="entry name" value="CYTOCHROME P450 FAMILY 71 PROTEIN"/>
    <property type="match status" value="1"/>
</dbReference>
<evidence type="ECO:0000256" key="3">
    <source>
        <dbReference type="ARBA" id="ARBA00022617"/>
    </source>
</evidence>
<evidence type="ECO:0000256" key="6">
    <source>
        <dbReference type="ARBA" id="ARBA00023004"/>
    </source>
</evidence>
<dbReference type="GO" id="GO:0005506">
    <property type="term" value="F:iron ion binding"/>
    <property type="evidence" value="ECO:0007669"/>
    <property type="project" value="InterPro"/>
</dbReference>
<gene>
    <name evidence="9" type="primary">CYP71A9_4</name>
    <name evidence="9" type="ORF">CFP56_025098</name>
</gene>
<keyword evidence="7" id="KW-0503">Monooxygenase</keyword>
<dbReference type="AlphaFoldDB" id="A0AAW0K7S3"/>
<proteinExistence type="inferred from homology"/>
<keyword evidence="8" id="KW-0472">Membrane</keyword>
<dbReference type="InterPro" id="IPR001128">
    <property type="entry name" value="Cyt_P450"/>
</dbReference>
<evidence type="ECO:0000256" key="5">
    <source>
        <dbReference type="ARBA" id="ARBA00023002"/>
    </source>
</evidence>
<feature type="transmembrane region" description="Helical" evidence="8">
    <location>
        <begin position="6"/>
        <end position="27"/>
    </location>
</feature>
<name>A0AAW0K7S3_QUESU</name>
<dbReference type="Gene3D" id="1.10.630.10">
    <property type="entry name" value="Cytochrome P450"/>
    <property type="match status" value="3"/>
</dbReference>
<feature type="transmembrane region" description="Helical" evidence="8">
    <location>
        <begin position="388"/>
        <end position="411"/>
    </location>
</feature>
<dbReference type="InterPro" id="IPR036396">
    <property type="entry name" value="Cyt_P450_sf"/>
</dbReference>
<evidence type="ECO:0000256" key="8">
    <source>
        <dbReference type="SAM" id="Phobius"/>
    </source>
</evidence>
<keyword evidence="3" id="KW-0349">Heme</keyword>
<keyword evidence="8" id="KW-1133">Transmembrane helix</keyword>
<keyword evidence="10" id="KW-1185">Reference proteome</keyword>
<dbReference type="Proteomes" id="UP000237347">
    <property type="component" value="Unassembled WGS sequence"/>
</dbReference>
<evidence type="ECO:0000256" key="7">
    <source>
        <dbReference type="ARBA" id="ARBA00023033"/>
    </source>
</evidence>
<dbReference type="GO" id="GO:0020037">
    <property type="term" value="F:heme binding"/>
    <property type="evidence" value="ECO:0007669"/>
    <property type="project" value="InterPro"/>
</dbReference>
<comment type="cofactor">
    <cofactor evidence="1">
        <name>heme</name>
        <dbReference type="ChEBI" id="CHEBI:30413"/>
    </cofactor>
</comment>
<dbReference type="GO" id="GO:0004497">
    <property type="term" value="F:monooxygenase activity"/>
    <property type="evidence" value="ECO:0007669"/>
    <property type="project" value="UniProtKB-KW"/>
</dbReference>